<dbReference type="EMBL" id="KZ819327">
    <property type="protein sequence ID" value="PWN20768.1"/>
    <property type="molecule type" value="Genomic_DNA"/>
</dbReference>
<dbReference type="Proteomes" id="UP000245942">
    <property type="component" value="Unassembled WGS sequence"/>
</dbReference>
<feature type="non-terminal residue" evidence="8">
    <location>
        <position position="1"/>
    </location>
</feature>
<keyword evidence="5" id="KW-0967">Endosome</keyword>
<comment type="subunit">
    <text evidence="5">Component of the endosomal sorting complex required for transport II (ESCRT-II).</text>
</comment>
<dbReference type="Pfam" id="PF11605">
    <property type="entry name" value="Vps36_ESCRT-II"/>
    <property type="match status" value="1"/>
</dbReference>
<gene>
    <name evidence="8" type="ORF">BCV69DRAFT_232331</name>
</gene>
<proteinExistence type="inferred from homology"/>
<dbReference type="InterPro" id="IPR011993">
    <property type="entry name" value="PH-like_dom_sf"/>
</dbReference>
<reference evidence="8 9" key="1">
    <citation type="journal article" date="2018" name="Mol. Biol. Evol.">
        <title>Broad Genomic Sampling Reveals a Smut Pathogenic Ancestry of the Fungal Clade Ustilaginomycotina.</title>
        <authorList>
            <person name="Kijpornyongpan T."/>
            <person name="Mondo S.J."/>
            <person name="Barry K."/>
            <person name="Sandor L."/>
            <person name="Lee J."/>
            <person name="Lipzen A."/>
            <person name="Pangilinan J."/>
            <person name="LaButti K."/>
            <person name="Hainaut M."/>
            <person name="Henrissat B."/>
            <person name="Grigoriev I.V."/>
            <person name="Spatafora J.W."/>
            <person name="Aime M.C."/>
        </authorList>
    </citation>
    <scope>NUCLEOTIDE SEQUENCE [LARGE SCALE GENOMIC DNA]</scope>
    <source>
        <strain evidence="8 9">MCA 4718</strain>
    </source>
</reference>
<evidence type="ECO:0000256" key="4">
    <source>
        <dbReference type="ARBA" id="ARBA00022833"/>
    </source>
</evidence>
<dbReference type="InterPro" id="IPR040608">
    <property type="entry name" value="Snf8/Vps36"/>
</dbReference>
<evidence type="ECO:0000259" key="7">
    <source>
        <dbReference type="PROSITE" id="PS51495"/>
    </source>
</evidence>
<dbReference type="PROSITE" id="PS51495">
    <property type="entry name" value="GLUE"/>
    <property type="match status" value="1"/>
</dbReference>
<dbReference type="PANTHER" id="PTHR13128">
    <property type="entry name" value="VACUOLAR PROTEIN-SORTING-ASSOCIATED PROTEIN 36"/>
    <property type="match status" value="1"/>
</dbReference>
<dbReference type="Pfam" id="PF04157">
    <property type="entry name" value="EAP30"/>
    <property type="match status" value="1"/>
</dbReference>
<feature type="domain" description="GLUE N-terminal" evidence="7">
    <location>
        <begin position="5"/>
        <end position="309"/>
    </location>
</feature>
<dbReference type="GO" id="GO:0008270">
    <property type="term" value="F:zinc ion binding"/>
    <property type="evidence" value="ECO:0007669"/>
    <property type="project" value="UniProtKB-KW"/>
</dbReference>
<evidence type="ECO:0000256" key="3">
    <source>
        <dbReference type="ARBA" id="ARBA00022771"/>
    </source>
</evidence>
<dbReference type="GO" id="GO:0043328">
    <property type="term" value="P:protein transport to vacuole involved in ubiquitin-dependent protein catabolic process via the multivesicular body sorting pathway"/>
    <property type="evidence" value="ECO:0007669"/>
    <property type="project" value="UniProtKB-UniRule"/>
</dbReference>
<dbReference type="GO" id="GO:0032266">
    <property type="term" value="F:phosphatidylinositol-3-phosphate binding"/>
    <property type="evidence" value="ECO:0007669"/>
    <property type="project" value="UniProtKB-UniRule"/>
</dbReference>
<dbReference type="STRING" id="1684307.A0A316U7F9"/>
<dbReference type="InterPro" id="IPR037855">
    <property type="entry name" value="Vps36"/>
</dbReference>
<evidence type="ECO:0000313" key="8">
    <source>
        <dbReference type="EMBL" id="PWN20768.1"/>
    </source>
</evidence>
<protein>
    <recommendedName>
        <fullName evidence="5">Vacuolar protein-sorting-associated protein 36</fullName>
    </recommendedName>
    <alternativeName>
        <fullName evidence="5">ESCRT-II complex subunit VPS36</fullName>
    </alternativeName>
</protein>
<feature type="region of interest" description="Disordered" evidence="6">
    <location>
        <begin position="155"/>
        <end position="204"/>
    </location>
</feature>
<dbReference type="InterPro" id="IPR001876">
    <property type="entry name" value="Znf_RanBP2"/>
</dbReference>
<dbReference type="Gene3D" id="1.10.10.10">
    <property type="entry name" value="Winged helix-like DNA-binding domain superfamily/Winged helix DNA-binding domain"/>
    <property type="match status" value="1"/>
</dbReference>
<keyword evidence="5" id="KW-0813">Transport</keyword>
<keyword evidence="3" id="KW-0863">Zinc-finger</keyword>
<sequence>LIPLSILPSSLGSHLLPTEEVLSLSPSIGLYSNSIKLPHHQDGTIYLTSHRIIYIDSTSPRTKSGYLRLDDVKLTEYYAGFLKSSPKDEMAMTNGMATMGMSAGNTASAAAESSAANGYVSTAPVQVQVRWVCSVCGFSNQGVEGGTESCQLCGVRRDPSASTSASKAPPPISSAQRLGPPSLRTSAASLQSTPPPPSPPIPTSGPEIACPACTFLNHPSMPSCEVCGTSLSTAQLPAPIRSAPVPPSEANSLPTTPAISRPATPAAPKGPVGEVTVKLSFRKGGDKAFYEALDRAMRRAAWKRTAPTSSIDAARDPSRPSSAGAVVGIDGLLNAYSHKSALESSDMSTALQDLRGLMAKAKDMVDLAESLNAKLSKREAEHATGEASEDGEGGEEEAATLIRSSLVKLGLPTTAVTKEMARDEEEYHRELARELGYVLLGGRNVGSGNRGAVGSSTSSSPTSDRPRPGILTLDEIWCTWNRLRGIALVPPTTLLSTLPYLVADLTQPRIFYTTLPRSGLRVVHLEEFSEGRVRERVLRSTDFGRPLTTLQVAQAEGISILLTQELLHLVEMESGAIVRD</sequence>
<dbReference type="SUPFAM" id="SSF50729">
    <property type="entry name" value="PH domain-like"/>
    <property type="match status" value="2"/>
</dbReference>
<comment type="subcellular location">
    <subcellularLocation>
        <location evidence="5">Cytoplasm</location>
    </subcellularLocation>
    <subcellularLocation>
        <location evidence="5">Endosome</location>
    </subcellularLocation>
</comment>
<dbReference type="GeneID" id="37011570"/>
<evidence type="ECO:0000256" key="1">
    <source>
        <dbReference type="ARBA" id="ARBA00009697"/>
    </source>
</evidence>
<dbReference type="Gene3D" id="2.30.30.380">
    <property type="entry name" value="Zn-finger domain of Sec23/24"/>
    <property type="match status" value="1"/>
</dbReference>
<dbReference type="GO" id="GO:0031902">
    <property type="term" value="C:late endosome membrane"/>
    <property type="evidence" value="ECO:0007669"/>
    <property type="project" value="UniProtKB-UniRule"/>
</dbReference>
<evidence type="ECO:0000313" key="9">
    <source>
        <dbReference type="Proteomes" id="UP000245942"/>
    </source>
</evidence>
<dbReference type="PANTHER" id="PTHR13128:SF12">
    <property type="entry name" value="VACUOLAR PROTEIN-SORTING-ASSOCIATED PROTEIN 36"/>
    <property type="match status" value="1"/>
</dbReference>
<evidence type="ECO:0000256" key="6">
    <source>
        <dbReference type="SAM" id="MobiDB-lite"/>
    </source>
</evidence>
<evidence type="ECO:0000256" key="5">
    <source>
        <dbReference type="RuleBase" id="RU367095"/>
    </source>
</evidence>
<comment type="function">
    <text evidence="5">Component of the ESCRT-II complex (endosomal sorting complex required for transport II), which is required for multivesicular body (MVB) formation and sorting of endosomal cargo proteins into MVBs.</text>
</comment>
<feature type="region of interest" description="Disordered" evidence="6">
    <location>
        <begin position="448"/>
        <end position="467"/>
    </location>
</feature>
<dbReference type="GO" id="GO:0043130">
    <property type="term" value="F:ubiquitin binding"/>
    <property type="evidence" value="ECO:0007669"/>
    <property type="project" value="UniProtKB-UniRule"/>
</dbReference>
<dbReference type="InterPro" id="IPR021648">
    <property type="entry name" value="GLUE_dom"/>
</dbReference>
<comment type="similarity">
    <text evidence="1 5">Belongs to the VPS36 family.</text>
</comment>
<dbReference type="GO" id="GO:0000814">
    <property type="term" value="C:ESCRT II complex"/>
    <property type="evidence" value="ECO:0007669"/>
    <property type="project" value="UniProtKB-UniRule"/>
</dbReference>
<keyword evidence="9" id="KW-1185">Reference proteome</keyword>
<keyword evidence="5" id="KW-0963">Cytoplasm</keyword>
<keyword evidence="5" id="KW-0653">Protein transport</keyword>
<feature type="compositionally biased region" description="Pro residues" evidence="6">
    <location>
        <begin position="193"/>
        <end position="203"/>
    </location>
</feature>
<keyword evidence="2" id="KW-0479">Metal-binding</keyword>
<dbReference type="InterPro" id="IPR036388">
    <property type="entry name" value="WH-like_DNA-bd_sf"/>
</dbReference>
<feature type="compositionally biased region" description="Acidic residues" evidence="6">
    <location>
        <begin position="387"/>
        <end position="397"/>
    </location>
</feature>
<name>A0A316U7F9_9BASI</name>
<feature type="non-terminal residue" evidence="8">
    <location>
        <position position="580"/>
    </location>
</feature>
<evidence type="ECO:0000256" key="2">
    <source>
        <dbReference type="ARBA" id="ARBA00022723"/>
    </source>
</evidence>
<feature type="region of interest" description="Disordered" evidence="6">
    <location>
        <begin position="376"/>
        <end position="397"/>
    </location>
</feature>
<keyword evidence="4" id="KW-0862">Zinc</keyword>
<dbReference type="SMART" id="SM00547">
    <property type="entry name" value="ZnF_RBZ"/>
    <property type="match status" value="2"/>
</dbReference>
<dbReference type="AlphaFoldDB" id="A0A316U7F9"/>
<accession>A0A316U7F9</accession>
<organism evidence="8 9">
    <name type="scientific">Pseudomicrostroma glucosiphilum</name>
    <dbReference type="NCBI Taxonomy" id="1684307"/>
    <lineage>
        <taxon>Eukaryota</taxon>
        <taxon>Fungi</taxon>
        <taxon>Dikarya</taxon>
        <taxon>Basidiomycota</taxon>
        <taxon>Ustilaginomycotina</taxon>
        <taxon>Exobasidiomycetes</taxon>
        <taxon>Microstromatales</taxon>
        <taxon>Microstromatales incertae sedis</taxon>
        <taxon>Pseudomicrostroma</taxon>
    </lineage>
</organism>
<dbReference type="OrthoDB" id="271448at2759"/>
<dbReference type="Gene3D" id="6.10.140.260">
    <property type="match status" value="1"/>
</dbReference>
<dbReference type="RefSeq" id="XP_025347928.1">
    <property type="nucleotide sequence ID" value="XM_025489836.1"/>
</dbReference>
<dbReference type="Gene3D" id="2.30.29.30">
    <property type="entry name" value="Pleckstrin-homology domain (PH domain)/Phosphotyrosine-binding domain (PTB)"/>
    <property type="match status" value="2"/>
</dbReference>